<dbReference type="PANTHER" id="PTHR30290">
    <property type="entry name" value="PERIPLASMIC BINDING COMPONENT OF ABC TRANSPORTER"/>
    <property type="match status" value="1"/>
</dbReference>
<reference evidence="5" key="1">
    <citation type="submission" date="2022-10" db="EMBL/GenBank/DDBJ databases">
        <title>Hoeflea sp. G2-23, isolated from marine algae.</title>
        <authorList>
            <person name="Kristyanto S."/>
            <person name="Kim J.M."/>
            <person name="Jeon C.O."/>
        </authorList>
    </citation>
    <scope>NUCLEOTIDE SEQUENCE</scope>
    <source>
        <strain evidence="5">G2-23</strain>
    </source>
</reference>
<gene>
    <name evidence="5" type="ORF">OEG84_21355</name>
</gene>
<dbReference type="PIRSF" id="PIRSF002741">
    <property type="entry name" value="MppA"/>
    <property type="match status" value="1"/>
</dbReference>
<dbReference type="EMBL" id="JAOVZR010000001">
    <property type="protein sequence ID" value="MCY0150181.1"/>
    <property type="molecule type" value="Genomic_DNA"/>
</dbReference>
<evidence type="ECO:0000256" key="2">
    <source>
        <dbReference type="ARBA" id="ARBA00005695"/>
    </source>
</evidence>
<keyword evidence="6" id="KW-1185">Reference proteome</keyword>
<dbReference type="InterPro" id="IPR039424">
    <property type="entry name" value="SBP_5"/>
</dbReference>
<dbReference type="Pfam" id="PF00496">
    <property type="entry name" value="SBP_bac_5"/>
    <property type="match status" value="1"/>
</dbReference>
<comment type="caution">
    <text evidence="5">The sequence shown here is derived from an EMBL/GenBank/DDBJ whole genome shotgun (WGS) entry which is preliminary data.</text>
</comment>
<dbReference type="InterPro" id="IPR000914">
    <property type="entry name" value="SBP_5_dom"/>
</dbReference>
<comment type="similarity">
    <text evidence="2">Belongs to the bacterial solute-binding protein 5 family.</text>
</comment>
<dbReference type="PANTHER" id="PTHR30290:SF38">
    <property type="entry name" value="D,D-DIPEPTIDE-BINDING PERIPLASMIC PROTEIN DDPA-RELATED"/>
    <property type="match status" value="1"/>
</dbReference>
<evidence type="ECO:0000259" key="4">
    <source>
        <dbReference type="Pfam" id="PF00496"/>
    </source>
</evidence>
<keyword evidence="3" id="KW-0732">Signal</keyword>
<sequence length="522" mass="58778">MKRRDFFKSAATIGLAGQFSSYSLRAFAQTMEPKRGGTAIVAMNAATETIDPHFSRSQAARNILMHIYETLVTIDETGAPKLQLAKGLDVSDDFRVYTFTLRQGVTFHNGKEMTSEDVRRSLERYARVSPEKVRLTPIERIETPDPYTVIVTLDKSMPSWIELIKSPASPITIIPSEECDKGPNEISPIATGPFEFVDWDGVTQLRIKRYEDYVPDESYEGRDGYGGRRTAYLDEVIFKVVSEASSRVSGIQAGELTIADDIPVPAAKRLASNSMLTTYDRLPISINLVPMNVQRAPTDNRLVRKAIQQVLNTEEIMGIATDGLFNLNPSFVYPDSEYYPDDIDRLVYNANDADRAKALLQEAGYQGEEVVILTSSDIVSLEEAAVVMSEQIKSIGIPVRVQVLDWPGANAMRADPTAYNMFSTAYAIQPMLGPFQYQRLISGPDNWFYYEEDPKMESAWVELLEAKSLENRRAAWDKIEFQLNDEAYLLKLGDRGIKQIAQAGLQNFKPFDAMRMWNVWMS</sequence>
<evidence type="ECO:0000313" key="6">
    <source>
        <dbReference type="Proteomes" id="UP001073227"/>
    </source>
</evidence>
<dbReference type="Proteomes" id="UP001073227">
    <property type="component" value="Unassembled WGS sequence"/>
</dbReference>
<dbReference type="Gene3D" id="3.40.190.10">
    <property type="entry name" value="Periplasmic binding protein-like II"/>
    <property type="match status" value="1"/>
</dbReference>
<dbReference type="RefSeq" id="WP_267655620.1">
    <property type="nucleotide sequence ID" value="NZ_JAOVZR010000001.1"/>
</dbReference>
<protein>
    <submittedName>
        <fullName evidence="5">ABC transporter substrate-binding protein</fullName>
    </submittedName>
</protein>
<proteinExistence type="inferred from homology"/>
<evidence type="ECO:0000256" key="3">
    <source>
        <dbReference type="ARBA" id="ARBA00022729"/>
    </source>
</evidence>
<feature type="domain" description="Solute-binding protein family 5" evidence="4">
    <location>
        <begin position="80"/>
        <end position="440"/>
    </location>
</feature>
<name>A0ABT3ZEU6_9HYPH</name>
<evidence type="ECO:0000313" key="5">
    <source>
        <dbReference type="EMBL" id="MCY0150181.1"/>
    </source>
</evidence>
<organism evidence="5 6">
    <name type="scientific">Hoeflea algicola</name>
    <dbReference type="NCBI Taxonomy" id="2983763"/>
    <lineage>
        <taxon>Bacteria</taxon>
        <taxon>Pseudomonadati</taxon>
        <taxon>Pseudomonadota</taxon>
        <taxon>Alphaproteobacteria</taxon>
        <taxon>Hyphomicrobiales</taxon>
        <taxon>Rhizobiaceae</taxon>
        <taxon>Hoeflea</taxon>
    </lineage>
</organism>
<evidence type="ECO:0000256" key="1">
    <source>
        <dbReference type="ARBA" id="ARBA00004418"/>
    </source>
</evidence>
<comment type="subcellular location">
    <subcellularLocation>
        <location evidence="1">Periplasm</location>
    </subcellularLocation>
</comment>
<dbReference type="InterPro" id="IPR030678">
    <property type="entry name" value="Peptide/Ni-bd"/>
</dbReference>
<dbReference type="Gene3D" id="3.10.105.10">
    <property type="entry name" value="Dipeptide-binding Protein, Domain 3"/>
    <property type="match status" value="1"/>
</dbReference>
<dbReference type="SUPFAM" id="SSF53850">
    <property type="entry name" value="Periplasmic binding protein-like II"/>
    <property type="match status" value="1"/>
</dbReference>
<accession>A0ABT3ZEU6</accession>